<dbReference type="Pfam" id="PF01103">
    <property type="entry name" value="Omp85"/>
    <property type="match status" value="1"/>
</dbReference>
<sequence>MAAGSVAAIVPVVAYAQAYSFSNVTIEGNQRVDARTILGHAKINRGRSLSAAEMNDVYQRLMNAGLFESVTLQPRGNTLVIAVKELPAISVINFEGNKRLKSEDLLKGISSQPRRFYSPATAEADAAAIAEAYFNTARVAARVEPKVIPRGNNTVDLVFEIAEGRVSEIERLSFVGNRTFTDRRLRQVLQTKQAGLLRAIISRDSYNADRIEIDKQLLRDFYHSRGYIDMQVQDATAEMAREQDGFFVTFTVREGLQYRFGTTRVVSEIAGLDVNEFAPLLRLKPGAIYSPSEIESAIARMESLAGRKGINFLRVEPRIKRDERNRVLNVDFALTRGERIFVERIDIEGNTTTSDEVIRRQFRSVEGDPLNAREVREAAERIRALGFFETANVEASEGSTPESVIVKATVEEKPTGSLSFGASYGKSDGVGLTVGLSEANFLGRGQYVAVDLNLGANNATSSFTFADPSILDRDLRFSVAGLYEQTEANYATWDSRTVQLATSLEFPIAENTRLTTRLTVGKSGIRNVPGDPATPTLPATGLLADEAAAGTKVYAGPGYTLSFDNRRDGLQGRTAYVFRLSQDFFGLSSDLKYLKSEIFAGSETKFFNGDLRLRAELEAGAVHARGGTDLRVLERFFMGDKMRGFEPFGMGPRDISNGRNDPLGGNYYAVARVEADFPLGLPEEYKMRGAAFFDVGSVWGLDNTAAGGVTVDDSRKLRSSVGVSLLWDTPMGPLRFNLAKALKMAEGDKEQRFDISISTKF</sequence>
<feature type="domain" description="POTRA" evidence="10">
    <location>
        <begin position="340"/>
        <end position="413"/>
    </location>
</feature>
<dbReference type="InterPro" id="IPR023707">
    <property type="entry name" value="OM_assembly_BamA"/>
</dbReference>
<dbReference type="RefSeq" id="WP_124964751.1">
    <property type="nucleotide sequence ID" value="NZ_RRAZ01000011.1"/>
</dbReference>
<keyword evidence="3 8" id="KW-0812">Transmembrane</keyword>
<comment type="function">
    <text evidence="8">Part of the outer membrane protein assembly complex, which is involved in assembly and insertion of beta-barrel proteins into the outer membrane.</text>
</comment>
<feature type="domain" description="POTRA" evidence="10">
    <location>
        <begin position="19"/>
        <end position="86"/>
    </location>
</feature>
<comment type="subcellular location">
    <subcellularLocation>
        <location evidence="8">Cell outer membrane</location>
    </subcellularLocation>
    <subcellularLocation>
        <location evidence="1">Membrane</location>
    </subcellularLocation>
</comment>
<keyword evidence="12" id="KW-1185">Reference proteome</keyword>
<dbReference type="InterPro" id="IPR034746">
    <property type="entry name" value="POTRA"/>
</dbReference>
<evidence type="ECO:0000259" key="10">
    <source>
        <dbReference type="PROSITE" id="PS51779"/>
    </source>
</evidence>
<accession>A0A3P3DMM5</accession>
<evidence type="ECO:0000256" key="9">
    <source>
        <dbReference type="NCBIfam" id="TIGR03303"/>
    </source>
</evidence>
<evidence type="ECO:0000256" key="5">
    <source>
        <dbReference type="ARBA" id="ARBA00022737"/>
    </source>
</evidence>
<evidence type="ECO:0000256" key="1">
    <source>
        <dbReference type="ARBA" id="ARBA00004370"/>
    </source>
</evidence>
<evidence type="ECO:0000256" key="7">
    <source>
        <dbReference type="ARBA" id="ARBA00023237"/>
    </source>
</evidence>
<keyword evidence="7 8" id="KW-0998">Cell outer membrane</keyword>
<evidence type="ECO:0000256" key="2">
    <source>
        <dbReference type="ARBA" id="ARBA00022452"/>
    </source>
</evidence>
<dbReference type="InterPro" id="IPR000184">
    <property type="entry name" value="Bac_surfAg_D15"/>
</dbReference>
<comment type="similarity">
    <text evidence="8">Belongs to the BamA family.</text>
</comment>
<reference evidence="11 12" key="1">
    <citation type="submission" date="2018-11" db="EMBL/GenBank/DDBJ databases">
        <title>Gemmobacter sp. nov., YIM 102744-1 draft genome.</title>
        <authorList>
            <person name="Li G."/>
            <person name="Jiang Y."/>
        </authorList>
    </citation>
    <scope>NUCLEOTIDE SEQUENCE [LARGE SCALE GENOMIC DNA]</scope>
    <source>
        <strain evidence="11 12">YIM 102744-1</strain>
    </source>
</reference>
<proteinExistence type="inferred from homology"/>
<keyword evidence="2 8" id="KW-1134">Transmembrane beta strand</keyword>
<comment type="subunit">
    <text evidence="8">Part of the Bam complex.</text>
</comment>
<dbReference type="InterPro" id="IPR039910">
    <property type="entry name" value="D15-like"/>
</dbReference>
<comment type="caution">
    <text evidence="11">The sequence shown here is derived from an EMBL/GenBank/DDBJ whole genome shotgun (WGS) entry which is preliminary data.</text>
</comment>
<dbReference type="GO" id="GO:0043165">
    <property type="term" value="P:Gram-negative-bacterium-type cell outer membrane assembly"/>
    <property type="evidence" value="ECO:0007669"/>
    <property type="project" value="UniProtKB-UniRule"/>
</dbReference>
<organism evidence="11 12">
    <name type="scientific">Falsigemmobacter faecalis</name>
    <dbReference type="NCBI Taxonomy" id="2488730"/>
    <lineage>
        <taxon>Bacteria</taxon>
        <taxon>Pseudomonadati</taxon>
        <taxon>Pseudomonadota</taxon>
        <taxon>Alphaproteobacteria</taxon>
        <taxon>Rhodobacterales</taxon>
        <taxon>Paracoccaceae</taxon>
        <taxon>Falsigemmobacter</taxon>
    </lineage>
</organism>
<gene>
    <name evidence="8 11" type="primary">bamA</name>
    <name evidence="11" type="ORF">EG244_08785</name>
</gene>
<evidence type="ECO:0000313" key="12">
    <source>
        <dbReference type="Proteomes" id="UP000282125"/>
    </source>
</evidence>
<dbReference type="PANTHER" id="PTHR12815">
    <property type="entry name" value="SORTING AND ASSEMBLY MACHINERY SAMM50 PROTEIN FAMILY MEMBER"/>
    <property type="match status" value="1"/>
</dbReference>
<dbReference type="PIRSF" id="PIRSF006076">
    <property type="entry name" value="OM_assembly_OMP85"/>
    <property type="match status" value="1"/>
</dbReference>
<feature type="domain" description="POTRA" evidence="10">
    <location>
        <begin position="87"/>
        <end position="164"/>
    </location>
</feature>
<dbReference type="Gene3D" id="2.40.160.50">
    <property type="entry name" value="membrane protein fhac: a member of the omp85/tpsb transporter family"/>
    <property type="match status" value="1"/>
</dbReference>
<keyword evidence="6 8" id="KW-0472">Membrane</keyword>
<name>A0A3P3DMM5_9RHOB</name>
<dbReference type="Gene3D" id="3.10.20.310">
    <property type="entry name" value="membrane protein fhac"/>
    <property type="match status" value="5"/>
</dbReference>
<protein>
    <recommendedName>
        <fullName evidence="8 9">Outer membrane protein assembly factor BamA</fullName>
    </recommendedName>
</protein>
<dbReference type="GO" id="GO:0051205">
    <property type="term" value="P:protein insertion into membrane"/>
    <property type="evidence" value="ECO:0007669"/>
    <property type="project" value="UniProtKB-UniRule"/>
</dbReference>
<keyword evidence="5 8" id="KW-0677">Repeat</keyword>
<dbReference type="OrthoDB" id="9803054at2"/>
<dbReference type="NCBIfam" id="TIGR03303">
    <property type="entry name" value="OM_YaeT"/>
    <property type="match status" value="1"/>
</dbReference>
<dbReference type="Proteomes" id="UP000282125">
    <property type="component" value="Unassembled WGS sequence"/>
</dbReference>
<dbReference type="HAMAP" id="MF_01430">
    <property type="entry name" value="OM_assembly_BamA"/>
    <property type="match status" value="1"/>
</dbReference>
<dbReference type="InterPro" id="IPR010827">
    <property type="entry name" value="BamA/TamA_POTRA"/>
</dbReference>
<dbReference type="Pfam" id="PF07244">
    <property type="entry name" value="POTRA"/>
    <property type="match status" value="5"/>
</dbReference>
<dbReference type="AlphaFoldDB" id="A0A3P3DMM5"/>
<dbReference type="PANTHER" id="PTHR12815:SF23">
    <property type="entry name" value="OUTER MEMBRANE PROTEIN ASSEMBLY FACTOR BAMA"/>
    <property type="match status" value="1"/>
</dbReference>
<evidence type="ECO:0000256" key="3">
    <source>
        <dbReference type="ARBA" id="ARBA00022692"/>
    </source>
</evidence>
<evidence type="ECO:0000256" key="6">
    <source>
        <dbReference type="ARBA" id="ARBA00023136"/>
    </source>
</evidence>
<keyword evidence="4 8" id="KW-0732">Signal</keyword>
<evidence type="ECO:0000256" key="4">
    <source>
        <dbReference type="ARBA" id="ARBA00022729"/>
    </source>
</evidence>
<dbReference type="PROSITE" id="PS51779">
    <property type="entry name" value="POTRA"/>
    <property type="match status" value="3"/>
</dbReference>
<evidence type="ECO:0000313" key="11">
    <source>
        <dbReference type="EMBL" id="RRH75184.1"/>
    </source>
</evidence>
<dbReference type="GO" id="GO:0009279">
    <property type="term" value="C:cell outer membrane"/>
    <property type="evidence" value="ECO:0007669"/>
    <property type="project" value="UniProtKB-SubCell"/>
</dbReference>
<evidence type="ECO:0000256" key="8">
    <source>
        <dbReference type="HAMAP-Rule" id="MF_01430"/>
    </source>
</evidence>
<dbReference type="EMBL" id="RRAZ01000011">
    <property type="protein sequence ID" value="RRH75184.1"/>
    <property type="molecule type" value="Genomic_DNA"/>
</dbReference>